<dbReference type="Proteomes" id="UP000245469">
    <property type="component" value="Unassembled WGS sequence"/>
</dbReference>
<keyword evidence="4" id="KW-0749">Sporulation</keyword>
<dbReference type="OrthoDB" id="3853096at2"/>
<keyword evidence="6" id="KW-0131">Cell cycle</keyword>
<proteinExistence type="inferred from homology"/>
<accession>A0A316A7Q1</accession>
<dbReference type="AlphaFoldDB" id="A0A316A7Q1"/>
<dbReference type="GO" id="GO:0030428">
    <property type="term" value="C:cell septum"/>
    <property type="evidence" value="ECO:0007669"/>
    <property type="project" value="UniProtKB-SubCell"/>
</dbReference>
<protein>
    <submittedName>
        <fullName evidence="7">Sporulation and cell division protein SsgA</fullName>
    </submittedName>
</protein>
<evidence type="ECO:0000256" key="1">
    <source>
        <dbReference type="ARBA" id="ARBA00004431"/>
    </source>
</evidence>
<comment type="caution">
    <text evidence="7">The sequence shown here is derived from an EMBL/GenBank/DDBJ whole genome shotgun (WGS) entry which is preliminary data.</text>
</comment>
<reference evidence="7 8" key="1">
    <citation type="submission" date="2018-03" db="EMBL/GenBank/DDBJ databases">
        <title>Genomic Encyclopedia of Archaeal and Bacterial Type Strains, Phase II (KMG-II): from individual species to whole genera.</title>
        <authorList>
            <person name="Goeker M."/>
        </authorList>
    </citation>
    <scope>NUCLEOTIDE SEQUENCE [LARGE SCALE GENOMIC DNA]</scope>
    <source>
        <strain evidence="7 8">DSM 44889</strain>
    </source>
</reference>
<dbReference type="Pfam" id="PF04686">
    <property type="entry name" value="SsgA"/>
    <property type="match status" value="1"/>
</dbReference>
<sequence length="140" mass="15026">MPRGSAHVDAEVELRLVVPESGKVPVSVEFGYGVHDPFAVTASFRGDGGSIEWVFARDLLREGLRRPTGEGDVQVWPGEVDGLEVVLVSLSSPDGHAVLEADAADLRDFLDRTHALVPPGAESRHVHVDDELAELLGRAV</sequence>
<evidence type="ECO:0000256" key="2">
    <source>
        <dbReference type="ARBA" id="ARBA00009323"/>
    </source>
</evidence>
<evidence type="ECO:0000256" key="4">
    <source>
        <dbReference type="ARBA" id="ARBA00022969"/>
    </source>
</evidence>
<dbReference type="InterPro" id="IPR038658">
    <property type="entry name" value="SsgB_sf"/>
</dbReference>
<evidence type="ECO:0000256" key="3">
    <source>
        <dbReference type="ARBA" id="ARBA00022618"/>
    </source>
</evidence>
<name>A0A316A7Q1_9ACTN</name>
<dbReference type="RefSeq" id="WP_109774536.1">
    <property type="nucleotide sequence ID" value="NZ_QGDQ01000012.1"/>
</dbReference>
<evidence type="ECO:0000313" key="8">
    <source>
        <dbReference type="Proteomes" id="UP000245469"/>
    </source>
</evidence>
<gene>
    <name evidence="7" type="ORF">BXY45_11285</name>
</gene>
<evidence type="ECO:0000256" key="5">
    <source>
        <dbReference type="ARBA" id="ARBA00023210"/>
    </source>
</evidence>
<dbReference type="InterPro" id="IPR006776">
    <property type="entry name" value="SsgB"/>
</dbReference>
<evidence type="ECO:0000313" key="7">
    <source>
        <dbReference type="EMBL" id="PWJ53512.1"/>
    </source>
</evidence>
<organism evidence="7 8">
    <name type="scientific">Quadrisphaera granulorum</name>
    <dbReference type="NCBI Taxonomy" id="317664"/>
    <lineage>
        <taxon>Bacteria</taxon>
        <taxon>Bacillati</taxon>
        <taxon>Actinomycetota</taxon>
        <taxon>Actinomycetes</taxon>
        <taxon>Kineosporiales</taxon>
        <taxon>Kineosporiaceae</taxon>
        <taxon>Quadrisphaera</taxon>
    </lineage>
</organism>
<keyword evidence="8" id="KW-1185">Reference proteome</keyword>
<dbReference type="GO" id="GO:0000917">
    <property type="term" value="P:division septum assembly"/>
    <property type="evidence" value="ECO:0007669"/>
    <property type="project" value="UniProtKB-KW"/>
</dbReference>
<dbReference type="GO" id="GO:0030435">
    <property type="term" value="P:sporulation resulting in formation of a cellular spore"/>
    <property type="evidence" value="ECO:0007669"/>
    <property type="project" value="UniProtKB-KW"/>
</dbReference>
<dbReference type="EMBL" id="QGDQ01000012">
    <property type="protein sequence ID" value="PWJ53512.1"/>
    <property type="molecule type" value="Genomic_DNA"/>
</dbReference>
<keyword evidence="3 7" id="KW-0132">Cell division</keyword>
<evidence type="ECO:0000256" key="6">
    <source>
        <dbReference type="ARBA" id="ARBA00023306"/>
    </source>
</evidence>
<comment type="similarity">
    <text evidence="2">Belongs to the SsgA family.</text>
</comment>
<dbReference type="Gene3D" id="2.30.31.20">
    <property type="entry name" value="Sporulation-specific cell division protein SsgB"/>
    <property type="match status" value="1"/>
</dbReference>
<comment type="subcellular location">
    <subcellularLocation>
        <location evidence="1">Cell septum</location>
    </subcellularLocation>
</comment>
<keyword evidence="5" id="KW-0717">Septation</keyword>